<dbReference type="AlphaFoldDB" id="A0A3R9Y7V9"/>
<protein>
    <submittedName>
        <fullName evidence="1">DUF2948 family protein</fullName>
    </submittedName>
</protein>
<name>A0A3R9Y7V9_9HYPH</name>
<evidence type="ECO:0000313" key="2">
    <source>
        <dbReference type="Proteomes" id="UP000278398"/>
    </source>
</evidence>
<proteinExistence type="predicted"/>
<accession>A0A3R9Y7V9</accession>
<reference evidence="1 2" key="1">
    <citation type="submission" date="2018-12" db="EMBL/GenBank/DDBJ databases">
        <title>Mesorhizobium carbonis sp. nov., isolated from coal mine water.</title>
        <authorList>
            <person name="Xin W."/>
            <person name="Xu Z."/>
            <person name="Xiang F."/>
            <person name="Zhang J."/>
            <person name="Xi L."/>
            <person name="Liu J."/>
        </authorList>
    </citation>
    <scope>NUCLEOTIDE SEQUENCE [LARGE SCALE GENOMIC DNA]</scope>
    <source>
        <strain evidence="1 2">B2.3</strain>
    </source>
</reference>
<sequence length="144" mass="16222">MPALKLLALDPEDLQVLSAHVQDAVLRVGDIDWRAHEKRVVIAMNRFVWEAPRRLFRRHDERRRAALHFDRVMAVKATGIDRDKPAEVLSLLAVRFVETQAPAGHVDLVFSGGATMRLDVECIEARLSDIGGAWEATSRPAHRV</sequence>
<dbReference type="Proteomes" id="UP000278398">
    <property type="component" value="Unassembled WGS sequence"/>
</dbReference>
<organism evidence="1 2">
    <name type="scientific">Aquibium carbonis</name>
    <dbReference type="NCBI Taxonomy" id="2495581"/>
    <lineage>
        <taxon>Bacteria</taxon>
        <taxon>Pseudomonadati</taxon>
        <taxon>Pseudomonadota</taxon>
        <taxon>Alphaproteobacteria</taxon>
        <taxon>Hyphomicrobiales</taxon>
        <taxon>Phyllobacteriaceae</taxon>
        <taxon>Aquibium</taxon>
    </lineage>
</organism>
<dbReference type="Pfam" id="PF11164">
    <property type="entry name" value="DUF2948"/>
    <property type="match status" value="1"/>
</dbReference>
<dbReference type="EMBL" id="RWKW01000063">
    <property type="protein sequence ID" value="RST85184.1"/>
    <property type="molecule type" value="Genomic_DNA"/>
</dbReference>
<comment type="caution">
    <text evidence="1">The sequence shown here is derived from an EMBL/GenBank/DDBJ whole genome shotgun (WGS) entry which is preliminary data.</text>
</comment>
<dbReference type="InterPro" id="IPR021335">
    <property type="entry name" value="DUF2948"/>
</dbReference>
<dbReference type="RefSeq" id="WP_126701142.1">
    <property type="nucleotide sequence ID" value="NZ_RWKW01000063.1"/>
</dbReference>
<evidence type="ECO:0000313" key="1">
    <source>
        <dbReference type="EMBL" id="RST85184.1"/>
    </source>
</evidence>
<gene>
    <name evidence="1" type="ORF">EJC49_17050</name>
</gene>
<dbReference type="OrthoDB" id="9806367at2"/>
<keyword evidence="2" id="KW-1185">Reference proteome</keyword>